<evidence type="ECO:0000313" key="3">
    <source>
        <dbReference type="Proteomes" id="UP001205890"/>
    </source>
</evidence>
<sequence>MMFVQRKQKQSVNLAENAGAAVRRVFARPAVMLAALAALALAVAATPVSAEQAWSGAFGAPVVKVASVRMSARWKEILAERPELLFSGACGEAAACDDPLVQKWRALRARQATGLVSEADAIQAVNAMANQGVRFVEDDRLYGVADYWASPAETLRKGAGDCEDLAILKWAMLVALGVDPEGLRLDIGVDTNRRQGHAVLVADADGARLVLDNLADAVRPDTERKGFQPLYALGVNGAWLHGAVRRQDKIAAF</sequence>
<keyword evidence="3" id="KW-1185">Reference proteome</keyword>
<dbReference type="InterPro" id="IPR010319">
    <property type="entry name" value="Transglutaminase-like_Cys_pept"/>
</dbReference>
<dbReference type="RefSeq" id="WP_254739505.1">
    <property type="nucleotide sequence ID" value="NZ_JANCLU010000004.1"/>
</dbReference>
<feature type="signal peptide" evidence="1">
    <location>
        <begin position="1"/>
        <end position="50"/>
    </location>
</feature>
<dbReference type="EMBL" id="JANCLU010000004">
    <property type="protein sequence ID" value="MCP8938015.1"/>
    <property type="molecule type" value="Genomic_DNA"/>
</dbReference>
<accession>A0ABT1LB72</accession>
<dbReference type="InterPro" id="IPR038765">
    <property type="entry name" value="Papain-like_cys_pep_sf"/>
</dbReference>
<feature type="chain" id="PRO_5047371637" evidence="1">
    <location>
        <begin position="51"/>
        <end position="253"/>
    </location>
</feature>
<dbReference type="Pfam" id="PF06035">
    <property type="entry name" value="Peptidase_C93"/>
    <property type="match status" value="1"/>
</dbReference>
<dbReference type="PANTHER" id="PTHR39327:SF1">
    <property type="entry name" value="BLR5470 PROTEIN"/>
    <property type="match status" value="1"/>
</dbReference>
<keyword evidence="1" id="KW-0732">Signal</keyword>
<dbReference type="Proteomes" id="UP001205890">
    <property type="component" value="Unassembled WGS sequence"/>
</dbReference>
<comment type="caution">
    <text evidence="2">The sequence shown here is derived from an EMBL/GenBank/DDBJ whole genome shotgun (WGS) entry which is preliminary data.</text>
</comment>
<dbReference type="SUPFAM" id="SSF54001">
    <property type="entry name" value="Cysteine proteinases"/>
    <property type="match status" value="1"/>
</dbReference>
<organism evidence="2 3">
    <name type="scientific">Alsobacter ponti</name>
    <dbReference type="NCBI Taxonomy" id="2962936"/>
    <lineage>
        <taxon>Bacteria</taxon>
        <taxon>Pseudomonadati</taxon>
        <taxon>Pseudomonadota</taxon>
        <taxon>Alphaproteobacteria</taxon>
        <taxon>Hyphomicrobiales</taxon>
        <taxon>Alsobacteraceae</taxon>
        <taxon>Alsobacter</taxon>
    </lineage>
</organism>
<name>A0ABT1LB72_9HYPH</name>
<dbReference type="PANTHER" id="PTHR39327">
    <property type="match status" value="1"/>
</dbReference>
<dbReference type="Gene3D" id="3.10.620.30">
    <property type="match status" value="1"/>
</dbReference>
<reference evidence="2 3" key="1">
    <citation type="submission" date="2022-07" db="EMBL/GenBank/DDBJ databases">
        <authorList>
            <person name="Li W.-J."/>
            <person name="Deng Q.-Q."/>
        </authorList>
    </citation>
    <scope>NUCLEOTIDE SEQUENCE [LARGE SCALE GENOMIC DNA]</scope>
    <source>
        <strain evidence="2 3">SYSU M60028</strain>
    </source>
</reference>
<evidence type="ECO:0000256" key="1">
    <source>
        <dbReference type="SAM" id="SignalP"/>
    </source>
</evidence>
<gene>
    <name evidence="2" type="ORF">NK718_05760</name>
</gene>
<evidence type="ECO:0000313" key="2">
    <source>
        <dbReference type="EMBL" id="MCP8938015.1"/>
    </source>
</evidence>
<protein>
    <submittedName>
        <fullName evidence="2">Transglutaminase-like cysteine peptidase</fullName>
    </submittedName>
</protein>
<proteinExistence type="predicted"/>